<organism evidence="1 2">
    <name type="scientific">Sphagnurus paluster</name>
    <dbReference type="NCBI Taxonomy" id="117069"/>
    <lineage>
        <taxon>Eukaryota</taxon>
        <taxon>Fungi</taxon>
        <taxon>Dikarya</taxon>
        <taxon>Basidiomycota</taxon>
        <taxon>Agaricomycotina</taxon>
        <taxon>Agaricomycetes</taxon>
        <taxon>Agaricomycetidae</taxon>
        <taxon>Agaricales</taxon>
        <taxon>Tricholomatineae</taxon>
        <taxon>Lyophyllaceae</taxon>
        <taxon>Sphagnurus</taxon>
    </lineage>
</organism>
<dbReference type="OrthoDB" id="3018797at2759"/>
<dbReference type="Proteomes" id="UP000717328">
    <property type="component" value="Unassembled WGS sequence"/>
</dbReference>
<keyword evidence="2" id="KW-1185">Reference proteome</keyword>
<dbReference type="AlphaFoldDB" id="A0A9P7FU62"/>
<reference evidence="1" key="1">
    <citation type="submission" date="2021-02" db="EMBL/GenBank/DDBJ databases">
        <authorList>
            <person name="Nieuwenhuis M."/>
            <person name="Van De Peppel L.J.J."/>
        </authorList>
    </citation>
    <scope>NUCLEOTIDE SEQUENCE</scope>
    <source>
        <strain evidence="1">D49</strain>
    </source>
</reference>
<dbReference type="Gene3D" id="2.120.10.80">
    <property type="entry name" value="Kelch-type beta propeller"/>
    <property type="match status" value="1"/>
</dbReference>
<reference evidence="1" key="2">
    <citation type="submission" date="2021-10" db="EMBL/GenBank/DDBJ databases">
        <title>Phylogenomics reveals ancestral predisposition of the termite-cultivated fungus Termitomyces towards a domesticated lifestyle.</title>
        <authorList>
            <person name="Auxier B."/>
            <person name="Grum-Grzhimaylo A."/>
            <person name="Cardenas M.E."/>
            <person name="Lodge J.D."/>
            <person name="Laessoe T."/>
            <person name="Pedersen O."/>
            <person name="Smith M.E."/>
            <person name="Kuyper T.W."/>
            <person name="Franco-Molano E.A."/>
            <person name="Baroni T.J."/>
            <person name="Aanen D.K."/>
        </authorList>
    </citation>
    <scope>NUCLEOTIDE SEQUENCE</scope>
    <source>
        <strain evidence="1">D49</strain>
    </source>
</reference>
<evidence type="ECO:0000313" key="2">
    <source>
        <dbReference type="Proteomes" id="UP000717328"/>
    </source>
</evidence>
<protein>
    <submittedName>
        <fullName evidence="1">Uncharacterized protein</fullName>
    </submittedName>
</protein>
<proteinExistence type="predicted"/>
<accession>A0A9P7FU62</accession>
<evidence type="ECO:0000313" key="1">
    <source>
        <dbReference type="EMBL" id="KAG5636333.1"/>
    </source>
</evidence>
<name>A0A9P7FU62_9AGAR</name>
<gene>
    <name evidence="1" type="ORF">H0H81_008384</name>
</gene>
<dbReference type="InterPro" id="IPR015915">
    <property type="entry name" value="Kelch-typ_b-propeller"/>
</dbReference>
<dbReference type="SUPFAM" id="SSF117281">
    <property type="entry name" value="Kelch motif"/>
    <property type="match status" value="1"/>
</dbReference>
<comment type="caution">
    <text evidence="1">The sequence shown here is derived from an EMBL/GenBank/DDBJ whole genome shotgun (WGS) entry which is preliminary data.</text>
</comment>
<dbReference type="EMBL" id="JABCKI010005946">
    <property type="protein sequence ID" value="KAG5636333.1"/>
    <property type="molecule type" value="Genomic_DNA"/>
</dbReference>
<sequence length="265" mass="29356">MAKPQRRAFTPLISIATNGGRYLCLAASQRAVTQRWLVDNTLYIFGGADEKYAKSYSVATFDPVAHTWSWPIHRKEYPAHVPVLGTAAEIVPVFGGKKILLLPGFPFDRKLPQKVDYSAARIVMFDTTCHSFEVYSSMSGDFPSNIAGCDILLSRKGFFDGNPSKVKQRAESNTRCAVMIAGWEDGDEDEREDTRDVPELWILNLCADQPSVCKAFSTGFRKELLALDASLISCAVIADKTIALFGSSDPVDEEKEIDTYVQVNI</sequence>